<dbReference type="InterPro" id="IPR002539">
    <property type="entry name" value="MaoC-like_dom"/>
</dbReference>
<organism evidence="2">
    <name type="scientific">Burkholderia orbicola (strain AU 1054)</name>
    <dbReference type="NCBI Taxonomy" id="331271"/>
    <lineage>
        <taxon>Bacteria</taxon>
        <taxon>Pseudomonadati</taxon>
        <taxon>Pseudomonadota</taxon>
        <taxon>Betaproteobacteria</taxon>
        <taxon>Burkholderiales</taxon>
        <taxon>Burkholderiaceae</taxon>
        <taxon>Burkholderia</taxon>
        <taxon>Burkholderia cepacia complex</taxon>
        <taxon>Burkholderia orbicola</taxon>
    </lineage>
</organism>
<dbReference type="AlphaFoldDB" id="A0A0H2XRA2"/>
<dbReference type="InterPro" id="IPR029069">
    <property type="entry name" value="HotDog_dom_sf"/>
</dbReference>
<dbReference type="HOGENOM" id="CLU_094876_1_0_4"/>
<dbReference type="SUPFAM" id="SSF54637">
    <property type="entry name" value="Thioesterase/thiol ester dehydrase-isomerase"/>
    <property type="match status" value="1"/>
</dbReference>
<sequence>MTVTRERVRQGDLSVGISYEDLVVGSTTEVGRYTFEPDDIKTFAKRYDPQPFHVDEAAGKASHFGGLVASGWHTCSVFMSLLVQKLGPDSTSMGSPGIDSIRWLKPVRAGDTITMYQKVHDKRVSESKPDRGIVSTEWVGVNEAGQTVISVHTKVIFGLRHPGGANP</sequence>
<name>A0A0H2XRA2_BURO1</name>
<evidence type="ECO:0000313" key="2">
    <source>
        <dbReference type="EMBL" id="ABF76523.1"/>
    </source>
</evidence>
<dbReference type="InterPro" id="IPR052342">
    <property type="entry name" value="MCH/BMMD"/>
</dbReference>
<dbReference type="Pfam" id="PF01575">
    <property type="entry name" value="MaoC_dehydratas"/>
    <property type="match status" value="1"/>
</dbReference>
<dbReference type="Gene3D" id="3.10.129.10">
    <property type="entry name" value="Hotdog Thioesterase"/>
    <property type="match status" value="1"/>
</dbReference>
<reference evidence="2" key="1">
    <citation type="submission" date="2006-05" db="EMBL/GenBank/DDBJ databases">
        <title>Complete sequence of chromosome 1 of Burkholderia cenocepacia AU 1054.</title>
        <authorList>
            <consortium name="US DOE Joint Genome Institute"/>
            <person name="Copeland A."/>
            <person name="Lucas S."/>
            <person name="Lapidus A."/>
            <person name="Barry K."/>
            <person name="Detter J.C."/>
            <person name="Glavina del Rio T."/>
            <person name="Hammon N."/>
            <person name="Israni S."/>
            <person name="Dalin E."/>
            <person name="Tice H."/>
            <person name="Pitluck S."/>
            <person name="Chain P."/>
            <person name="Malfatti S."/>
            <person name="Shin M."/>
            <person name="Vergez L."/>
            <person name="Schmutz J."/>
            <person name="Larimer F."/>
            <person name="Land M."/>
            <person name="Hauser L."/>
            <person name="Kyrpides N."/>
            <person name="Lykidis A."/>
            <person name="LiPuma J.J."/>
            <person name="Konstantinidis K."/>
            <person name="Tiedje J.M."/>
            <person name="Richardson P."/>
        </authorList>
    </citation>
    <scope>NUCLEOTIDE SEQUENCE [LARGE SCALE GENOMIC DNA]</scope>
    <source>
        <strain evidence="2">AU 1054</strain>
    </source>
</reference>
<evidence type="ECO:0000259" key="1">
    <source>
        <dbReference type="Pfam" id="PF01575"/>
    </source>
</evidence>
<dbReference type="PANTHER" id="PTHR43664">
    <property type="entry name" value="MONOAMINE OXIDASE-RELATED"/>
    <property type="match status" value="1"/>
</dbReference>
<dbReference type="CDD" id="cd03454">
    <property type="entry name" value="YdeM"/>
    <property type="match status" value="1"/>
</dbReference>
<feature type="domain" description="MaoC-like" evidence="1">
    <location>
        <begin position="32"/>
        <end position="129"/>
    </location>
</feature>
<dbReference type="PANTHER" id="PTHR43664:SF1">
    <property type="entry name" value="BETA-METHYLMALYL-COA DEHYDRATASE"/>
    <property type="match status" value="1"/>
</dbReference>
<dbReference type="EMBL" id="CP000378">
    <property type="protein sequence ID" value="ABF76523.1"/>
    <property type="molecule type" value="Genomic_DNA"/>
</dbReference>
<proteinExistence type="predicted"/>
<protein>
    <submittedName>
        <fullName evidence="2">MaoC-like dehydratase</fullName>
    </submittedName>
</protein>
<accession>A0A0H2XRA2</accession>
<gene>
    <name evidence="2" type="ordered locus">Bcen_1618</name>
</gene>